<protein>
    <submittedName>
        <fullName evidence="1">Uncharacterized protein</fullName>
    </submittedName>
</protein>
<dbReference type="EMBL" id="JACRSZ010000014">
    <property type="protein sequence ID" value="MBC8574017.1"/>
    <property type="molecule type" value="Genomic_DNA"/>
</dbReference>
<dbReference type="Proteomes" id="UP000657421">
    <property type="component" value="Unassembled WGS sequence"/>
</dbReference>
<proteinExistence type="predicted"/>
<evidence type="ECO:0000313" key="2">
    <source>
        <dbReference type="Proteomes" id="UP000657421"/>
    </source>
</evidence>
<organism evidence="1 2">
    <name type="scientific">Jingyaoa shaoxingensis</name>
    <dbReference type="NCBI Taxonomy" id="2763671"/>
    <lineage>
        <taxon>Bacteria</taxon>
        <taxon>Bacillati</taxon>
        <taxon>Bacillota</taxon>
        <taxon>Clostridia</taxon>
        <taxon>Lachnospirales</taxon>
        <taxon>Lachnospiraceae</taxon>
        <taxon>Jingyaoa</taxon>
    </lineage>
</organism>
<keyword evidence="2" id="KW-1185">Reference proteome</keyword>
<reference evidence="1 2" key="1">
    <citation type="submission" date="2020-08" db="EMBL/GenBank/DDBJ databases">
        <title>Genome public.</title>
        <authorList>
            <person name="Liu C."/>
            <person name="Sun Q."/>
        </authorList>
    </citation>
    <scope>NUCLEOTIDE SEQUENCE [LARGE SCALE GENOMIC DNA]</scope>
    <source>
        <strain evidence="1 2">NSJ-46</strain>
    </source>
</reference>
<dbReference type="RefSeq" id="WP_249309492.1">
    <property type="nucleotide sequence ID" value="NZ_JACRSZ010000014.1"/>
</dbReference>
<gene>
    <name evidence="1" type="ORF">H8716_13135</name>
</gene>
<accession>A0ABR7NDW7</accession>
<evidence type="ECO:0000313" key="1">
    <source>
        <dbReference type="EMBL" id="MBC8574017.1"/>
    </source>
</evidence>
<sequence>MNCEYSYEDMIEKIGEDRLHEKYTEVLASANHFIEEAGYQGNVECNERILFSLILDYYADLFRLKDFHGIEWIRTEKSFAYLIAWIVRRKPLQFLHYTEDEKDIYVNERFATFLMLNECLLCGEKRFVGSENQSRLDEYINLLFYYFKYRECNPQVVELAIESFKMGTLVS</sequence>
<comment type="caution">
    <text evidence="1">The sequence shown here is derived from an EMBL/GenBank/DDBJ whole genome shotgun (WGS) entry which is preliminary data.</text>
</comment>
<name>A0ABR7NDW7_9FIRM</name>